<comment type="caution">
    <text evidence="10">The sequence shown here is derived from an EMBL/GenBank/DDBJ whole genome shotgun (WGS) entry which is preliminary data.</text>
</comment>
<dbReference type="Proteomes" id="UP001071777">
    <property type="component" value="Unassembled WGS sequence"/>
</dbReference>
<dbReference type="Pfam" id="PF06220">
    <property type="entry name" value="zf-U1"/>
    <property type="match status" value="1"/>
</dbReference>
<dbReference type="Gene3D" id="3.30.160.60">
    <property type="entry name" value="Classic Zinc Finger"/>
    <property type="match status" value="1"/>
</dbReference>
<feature type="compositionally biased region" description="Gly residues" evidence="8">
    <location>
        <begin position="182"/>
        <end position="203"/>
    </location>
</feature>
<keyword evidence="6" id="KW-0539">Nucleus</keyword>
<evidence type="ECO:0000256" key="3">
    <source>
        <dbReference type="ARBA" id="ARBA00022771"/>
    </source>
</evidence>
<feature type="compositionally biased region" description="Polar residues" evidence="8">
    <location>
        <begin position="125"/>
        <end position="136"/>
    </location>
</feature>
<dbReference type="SMART" id="SM00451">
    <property type="entry name" value="ZnF_U1"/>
    <property type="match status" value="1"/>
</dbReference>
<keyword evidence="4" id="KW-0862">Zinc</keyword>
<evidence type="ECO:0000256" key="6">
    <source>
        <dbReference type="ARBA" id="ARBA00023242"/>
    </source>
</evidence>
<feature type="domain" description="Matrin-type" evidence="9">
    <location>
        <begin position="4"/>
        <end position="36"/>
    </location>
</feature>
<keyword evidence="5" id="KW-0694">RNA-binding</keyword>
<gene>
    <name evidence="10" type="ORF">OJ252_887</name>
</gene>
<feature type="region of interest" description="Disordered" evidence="8">
    <location>
        <begin position="182"/>
        <end position="219"/>
    </location>
</feature>
<dbReference type="PANTHER" id="PTHR31148:SF1">
    <property type="entry name" value="U1 SMALL NUCLEAR RIBONUCLEOPROTEIN C"/>
    <property type="match status" value="1"/>
</dbReference>
<evidence type="ECO:0000313" key="11">
    <source>
        <dbReference type="Proteomes" id="UP001071777"/>
    </source>
</evidence>
<dbReference type="PROSITE" id="PS50171">
    <property type="entry name" value="ZF_MATRIN"/>
    <property type="match status" value="1"/>
</dbReference>
<dbReference type="InterPro" id="IPR036236">
    <property type="entry name" value="Znf_C2H2_sf"/>
</dbReference>
<dbReference type="InterPro" id="IPR013085">
    <property type="entry name" value="U1-CZ_Znf_C2H2"/>
</dbReference>
<evidence type="ECO:0000256" key="1">
    <source>
        <dbReference type="ARBA" id="ARBA00004123"/>
    </source>
</evidence>
<keyword evidence="7" id="KW-0687">Ribonucleoprotein</keyword>
<dbReference type="SUPFAM" id="SSF57667">
    <property type="entry name" value="beta-beta-alpha zinc fingers"/>
    <property type="match status" value="1"/>
</dbReference>
<organism evidence="10 11">
    <name type="scientific">Cryptosporidium canis</name>
    <dbReference type="NCBI Taxonomy" id="195482"/>
    <lineage>
        <taxon>Eukaryota</taxon>
        <taxon>Sar</taxon>
        <taxon>Alveolata</taxon>
        <taxon>Apicomplexa</taxon>
        <taxon>Conoidasida</taxon>
        <taxon>Coccidia</taxon>
        <taxon>Eucoccidiorida</taxon>
        <taxon>Eimeriorina</taxon>
        <taxon>Cryptosporidiidae</taxon>
        <taxon>Cryptosporidium</taxon>
    </lineage>
</organism>
<keyword evidence="11" id="KW-1185">Reference proteome</keyword>
<dbReference type="InterPro" id="IPR000690">
    <property type="entry name" value="Matrin/U1-C_Znf_C2H2"/>
</dbReference>
<feature type="compositionally biased region" description="Low complexity" evidence="8">
    <location>
        <begin position="105"/>
        <end position="119"/>
    </location>
</feature>
<evidence type="ECO:0000256" key="4">
    <source>
        <dbReference type="ARBA" id="ARBA00022833"/>
    </source>
</evidence>
<name>A0ABQ8PAG8_9CRYT</name>
<evidence type="ECO:0000256" key="2">
    <source>
        <dbReference type="ARBA" id="ARBA00022723"/>
    </source>
</evidence>
<evidence type="ECO:0000313" key="10">
    <source>
        <dbReference type="EMBL" id="KAJ1613694.1"/>
    </source>
</evidence>
<evidence type="ECO:0000259" key="9">
    <source>
        <dbReference type="PROSITE" id="PS50171"/>
    </source>
</evidence>
<evidence type="ECO:0000256" key="7">
    <source>
        <dbReference type="ARBA" id="ARBA00023274"/>
    </source>
</evidence>
<reference evidence="10" key="1">
    <citation type="submission" date="2022-10" db="EMBL/GenBank/DDBJ databases">
        <title>Adaptive evolution leads to modifications in subtelomeric GC content in a zoonotic Cryptosporidium species.</title>
        <authorList>
            <person name="Li J."/>
            <person name="Feng Y."/>
            <person name="Xiao L."/>
        </authorList>
    </citation>
    <scope>NUCLEOTIDE SEQUENCE</scope>
    <source>
        <strain evidence="10">25894</strain>
    </source>
</reference>
<accession>A0ABQ8PAG8</accession>
<keyword evidence="3" id="KW-0863">Zinc-finger</keyword>
<proteinExistence type="predicted"/>
<feature type="region of interest" description="Disordered" evidence="8">
    <location>
        <begin position="76"/>
        <end position="161"/>
    </location>
</feature>
<comment type="subcellular location">
    <subcellularLocation>
        <location evidence="1">Nucleus</location>
    </subcellularLocation>
</comment>
<dbReference type="EMBL" id="JAPCXB010000031">
    <property type="protein sequence ID" value="KAJ1613694.1"/>
    <property type="molecule type" value="Genomic_DNA"/>
</dbReference>
<dbReference type="InterPro" id="IPR017340">
    <property type="entry name" value="U1_snRNP-C"/>
</dbReference>
<dbReference type="PANTHER" id="PTHR31148">
    <property type="entry name" value="U1 SMALL NUCLEAR RIBONUCLEOPROTEIN C"/>
    <property type="match status" value="1"/>
</dbReference>
<evidence type="ECO:0000256" key="5">
    <source>
        <dbReference type="ARBA" id="ARBA00022884"/>
    </source>
</evidence>
<keyword evidence="2" id="KW-0479">Metal-binding</keyword>
<sequence>MPKFYCDYCDIYLTHSSTNGRKQHNSGRKHINNKIDHYKNVIRSPGFSPPLMFDSDYNVIGHLGNVRQFIHNLEKQSYSDRRHQNSNENRDKDSSNKPPYKSNKHFNSNTNNNYNGSKNHGSVGGNPTHNMGNSNPGHERFQHGRNVHGGSTPYSGHWRQDHSGYSNNYSGYYRGNQPGGGGMGGGGGAGGPVDGGIGAGGSGYRPYKRGPSTHPGNRY</sequence>
<feature type="compositionally biased region" description="Basic and acidic residues" evidence="8">
    <location>
        <begin position="76"/>
        <end position="95"/>
    </location>
</feature>
<dbReference type="InterPro" id="IPR003604">
    <property type="entry name" value="Matrin/U1-like-C_Znf_C2H2"/>
</dbReference>
<evidence type="ECO:0000256" key="8">
    <source>
        <dbReference type="SAM" id="MobiDB-lite"/>
    </source>
</evidence>
<protein>
    <recommendedName>
        <fullName evidence="9">Matrin-type domain-containing protein</fullName>
    </recommendedName>
</protein>